<sequence>TSDENKEKYQLVDYKLIRYQIPHTNITRTVWQTVRRITNEISGTSDENKEKYQLVNYKLIRYQILHTNITRTVWQTVRRITIEILGVK</sequence>
<evidence type="ECO:0000313" key="2">
    <source>
        <dbReference type="Proteomes" id="UP000275408"/>
    </source>
</evidence>
<keyword evidence="2" id="KW-1185">Reference proteome</keyword>
<dbReference type="EMBL" id="RCHS01001413">
    <property type="protein sequence ID" value="RMX53709.1"/>
    <property type="molecule type" value="Genomic_DNA"/>
</dbReference>
<feature type="non-terminal residue" evidence="1">
    <location>
        <position position="88"/>
    </location>
</feature>
<gene>
    <name evidence="1" type="ORF">pdam_00000356</name>
</gene>
<dbReference type="AlphaFoldDB" id="A0A3M6UJI1"/>
<accession>A0A3M6UJI1</accession>
<dbReference type="Proteomes" id="UP000275408">
    <property type="component" value="Unassembled WGS sequence"/>
</dbReference>
<feature type="non-terminal residue" evidence="1">
    <location>
        <position position="1"/>
    </location>
</feature>
<protein>
    <submittedName>
        <fullName evidence="1">Uncharacterized protein</fullName>
    </submittedName>
</protein>
<name>A0A3M6UJI1_POCDA</name>
<evidence type="ECO:0000313" key="1">
    <source>
        <dbReference type="EMBL" id="RMX53709.1"/>
    </source>
</evidence>
<comment type="caution">
    <text evidence="1">The sequence shown here is derived from an EMBL/GenBank/DDBJ whole genome shotgun (WGS) entry which is preliminary data.</text>
</comment>
<reference evidence="1 2" key="1">
    <citation type="journal article" date="2018" name="Sci. Rep.">
        <title>Comparative analysis of the Pocillopora damicornis genome highlights role of immune system in coral evolution.</title>
        <authorList>
            <person name="Cunning R."/>
            <person name="Bay R.A."/>
            <person name="Gillette P."/>
            <person name="Baker A.C."/>
            <person name="Traylor-Knowles N."/>
        </authorList>
    </citation>
    <scope>NUCLEOTIDE SEQUENCE [LARGE SCALE GENOMIC DNA]</scope>
    <source>
        <strain evidence="1">RSMAS</strain>
        <tissue evidence="1">Whole animal</tissue>
    </source>
</reference>
<organism evidence="1 2">
    <name type="scientific">Pocillopora damicornis</name>
    <name type="common">Cauliflower coral</name>
    <name type="synonym">Millepora damicornis</name>
    <dbReference type="NCBI Taxonomy" id="46731"/>
    <lineage>
        <taxon>Eukaryota</taxon>
        <taxon>Metazoa</taxon>
        <taxon>Cnidaria</taxon>
        <taxon>Anthozoa</taxon>
        <taxon>Hexacorallia</taxon>
        <taxon>Scleractinia</taxon>
        <taxon>Astrocoeniina</taxon>
        <taxon>Pocilloporidae</taxon>
        <taxon>Pocillopora</taxon>
    </lineage>
</organism>
<proteinExistence type="predicted"/>